<dbReference type="AlphaFoldDB" id="A0A0G0D684"/>
<comment type="caution">
    <text evidence="1">The sequence shown here is derived from an EMBL/GenBank/DDBJ whole genome shotgun (WGS) entry which is preliminary data.</text>
</comment>
<name>A0A0G0D684_9BACT</name>
<dbReference type="STRING" id="1618333.UR93_C0008G0007"/>
<organism evidence="1 2">
    <name type="scientific">Berkelbacteria bacterium GW2011_GWA2_35_9</name>
    <dbReference type="NCBI Taxonomy" id="1618333"/>
    <lineage>
        <taxon>Bacteria</taxon>
        <taxon>Candidatus Berkelbacteria</taxon>
    </lineage>
</organism>
<accession>A0A0G0D684</accession>
<dbReference type="Proteomes" id="UP000034316">
    <property type="component" value="Unassembled WGS sequence"/>
</dbReference>
<sequence length="115" mass="13314">MSEKIIPEGWIEKVNSALSNQDEFEEWLSGLPDQYIKGNIVNKYLVDKIGCREGDISWVSRPRYINEFDDELNLLLEQAPRDIIKGAINISRVEQNGFSKSELLEAFQRIKLNSR</sequence>
<reference evidence="1 2" key="1">
    <citation type="journal article" date="2015" name="Nature">
        <title>rRNA introns, odd ribosomes, and small enigmatic genomes across a large radiation of phyla.</title>
        <authorList>
            <person name="Brown C.T."/>
            <person name="Hug L.A."/>
            <person name="Thomas B.C."/>
            <person name="Sharon I."/>
            <person name="Castelle C.J."/>
            <person name="Singh A."/>
            <person name="Wilkins M.J."/>
            <person name="Williams K.H."/>
            <person name="Banfield J.F."/>
        </authorList>
    </citation>
    <scope>NUCLEOTIDE SEQUENCE [LARGE SCALE GENOMIC DNA]</scope>
</reference>
<evidence type="ECO:0000313" key="1">
    <source>
        <dbReference type="EMBL" id="KKP88778.1"/>
    </source>
</evidence>
<gene>
    <name evidence="1" type="ORF">UR93_C0008G0007</name>
</gene>
<protein>
    <submittedName>
        <fullName evidence="1">Uncharacterized protein</fullName>
    </submittedName>
</protein>
<dbReference type="EMBL" id="LBRB01000008">
    <property type="protein sequence ID" value="KKP88778.1"/>
    <property type="molecule type" value="Genomic_DNA"/>
</dbReference>
<evidence type="ECO:0000313" key="2">
    <source>
        <dbReference type="Proteomes" id="UP000034316"/>
    </source>
</evidence>
<proteinExistence type="predicted"/>